<name>A0A9P3PQ32_LYOSH</name>
<accession>A0A9P3PQ32</accession>
<keyword evidence="2" id="KW-1185">Reference proteome</keyword>
<evidence type="ECO:0000313" key="2">
    <source>
        <dbReference type="Proteomes" id="UP001063166"/>
    </source>
</evidence>
<evidence type="ECO:0000313" key="1">
    <source>
        <dbReference type="EMBL" id="GLB39479.1"/>
    </source>
</evidence>
<sequence length="189" mass="20699">MSLVEVGSANSFIFCVSICQATSSSTYLNAIVWVCSGTRLLMKRCCLTLDELAVRYSTSSKNARLDSRGGMAGAAGAFGQAEAHVQEYAVSPSSIYAGTHDEHEVLFSNEVDRTPRNSLIGSAVSPIEVDGSQVWFDLVEHTFWIDTTAKLRRELLRDRVACFALHCGWLPCNTVHRNTTSQPPPHSVM</sequence>
<reference evidence="1" key="1">
    <citation type="submission" date="2022-07" db="EMBL/GenBank/DDBJ databases">
        <title>The genome of Lyophyllum shimeji provides insight into the initial evolution of ectomycorrhizal fungal genome.</title>
        <authorList>
            <person name="Kobayashi Y."/>
            <person name="Shibata T."/>
            <person name="Hirakawa H."/>
            <person name="Shigenobu S."/>
            <person name="Nishiyama T."/>
            <person name="Yamada A."/>
            <person name="Hasebe M."/>
            <person name="Kawaguchi M."/>
        </authorList>
    </citation>
    <scope>NUCLEOTIDE SEQUENCE</scope>
    <source>
        <strain evidence="1">AT787</strain>
    </source>
</reference>
<dbReference type="Proteomes" id="UP001063166">
    <property type="component" value="Unassembled WGS sequence"/>
</dbReference>
<dbReference type="EMBL" id="BRPK01000006">
    <property type="protein sequence ID" value="GLB39479.1"/>
    <property type="molecule type" value="Genomic_DNA"/>
</dbReference>
<protein>
    <submittedName>
        <fullName evidence="1">Uncharacterized protein</fullName>
    </submittedName>
</protein>
<proteinExistence type="predicted"/>
<dbReference type="AlphaFoldDB" id="A0A9P3PQ32"/>
<organism evidence="1 2">
    <name type="scientific">Lyophyllum shimeji</name>
    <name type="common">Hon-shimeji</name>
    <name type="synonym">Tricholoma shimeji</name>
    <dbReference type="NCBI Taxonomy" id="47721"/>
    <lineage>
        <taxon>Eukaryota</taxon>
        <taxon>Fungi</taxon>
        <taxon>Dikarya</taxon>
        <taxon>Basidiomycota</taxon>
        <taxon>Agaricomycotina</taxon>
        <taxon>Agaricomycetes</taxon>
        <taxon>Agaricomycetidae</taxon>
        <taxon>Agaricales</taxon>
        <taxon>Tricholomatineae</taxon>
        <taxon>Lyophyllaceae</taxon>
        <taxon>Lyophyllum</taxon>
    </lineage>
</organism>
<comment type="caution">
    <text evidence="1">The sequence shown here is derived from an EMBL/GenBank/DDBJ whole genome shotgun (WGS) entry which is preliminary data.</text>
</comment>
<gene>
    <name evidence="1" type="ORF">LshimejAT787_0606410</name>
</gene>